<reference evidence="9 10" key="1">
    <citation type="submission" date="2020-08" db="EMBL/GenBank/DDBJ databases">
        <title>Whole genome shotgun sequence of Actinocatenispora thailandica NBRC 105041.</title>
        <authorList>
            <person name="Komaki H."/>
            <person name="Tamura T."/>
        </authorList>
    </citation>
    <scope>NUCLEOTIDE SEQUENCE [LARGE SCALE GENOMIC DNA]</scope>
    <source>
        <strain evidence="9 10">NBRC 105041</strain>
    </source>
</reference>
<evidence type="ECO:0000256" key="5">
    <source>
        <dbReference type="ARBA" id="ARBA00023163"/>
    </source>
</evidence>
<dbReference type="GO" id="GO:0006352">
    <property type="term" value="P:DNA-templated transcription initiation"/>
    <property type="evidence" value="ECO:0007669"/>
    <property type="project" value="InterPro"/>
</dbReference>
<proteinExistence type="inferred from homology"/>
<sequence>MAGADLTDRFAAARDRLRRVAYHLLGSADDAEDAVQAAWLKAHASDAEVDNVDGWLTTITVHECLDQLRARTRRAELPLDDAAPVLASRASWVSPESDALLADGVGRALLVVLDRLSPAQRVAFVLHDVFAMPFDDIARLLDRSPVAAKKLASRARDRIRAPQAAAPRRTREHLRVVEAFLAAARGGDLAALLRLLAPDVVRTVDANLVGRQVPAEVRGADAVAEESRLFTRRAATGVVLLVDGAPGVVLAPHGRIRAVLRIGLGPDGLIHAVDIVGDPARLAALTLTPPRGDGTPGGVPGGRRQPGRYRSPVGGSRQDRHSKTLVACGGIGPDGGTLLLGSGTAGSGAVFDAGRTTARYRRAGDRLWWWAGRVPRCGSGSSCSGRAGGTGPAGRRCRSTRRGRRSHPRETSIRSRPTSASPRSMPPGSRRTGWIRPESGPIGCCCSCTAAGSAAVRCAVMGSWPPGSVGPPAAGCCSASTGWPRNIRSRPRPTMCAPPGAGWSVPRQRRRDRLRCAVTRPVPG</sequence>
<dbReference type="InterPro" id="IPR032710">
    <property type="entry name" value="NTF2-like_dom_sf"/>
</dbReference>
<comment type="subunit">
    <text evidence="2">Interacts transiently with the RNA polymerase catalytic core formed by RpoA, RpoB, RpoC and RpoZ (2 alpha, 1 beta, 1 beta' and 1 omega subunit) to form the RNA polymerase holoenzyme that can initiate transcription.</text>
</comment>
<dbReference type="Pfam" id="PF08281">
    <property type="entry name" value="Sigma70_r4_2"/>
    <property type="match status" value="1"/>
</dbReference>
<feature type="region of interest" description="Disordered" evidence="6">
    <location>
        <begin position="377"/>
        <end position="435"/>
    </location>
</feature>
<evidence type="ECO:0000259" key="8">
    <source>
        <dbReference type="Pfam" id="PF08281"/>
    </source>
</evidence>
<dbReference type="KEGG" id="atl:Athai_33470"/>
<keyword evidence="3" id="KW-0805">Transcription regulation</keyword>
<comment type="similarity">
    <text evidence="1">Belongs to the sigma-70 factor family. ECF subfamily.</text>
</comment>
<keyword evidence="5" id="KW-0804">Transcription</keyword>
<keyword evidence="10" id="KW-1185">Reference proteome</keyword>
<evidence type="ECO:0000256" key="6">
    <source>
        <dbReference type="SAM" id="MobiDB-lite"/>
    </source>
</evidence>
<dbReference type="Pfam" id="PF04542">
    <property type="entry name" value="Sigma70_r2"/>
    <property type="match status" value="1"/>
</dbReference>
<name>A0A7R7DQ46_9ACTN</name>
<protein>
    <submittedName>
        <fullName evidence="9">Uncharacterized protein</fullName>
    </submittedName>
</protein>
<dbReference type="NCBIfam" id="TIGR02937">
    <property type="entry name" value="sigma70-ECF"/>
    <property type="match status" value="1"/>
</dbReference>
<dbReference type="Gene3D" id="1.10.10.10">
    <property type="entry name" value="Winged helix-like DNA-binding domain superfamily/Winged helix DNA-binding domain"/>
    <property type="match status" value="1"/>
</dbReference>
<dbReference type="InterPro" id="IPR013324">
    <property type="entry name" value="RNA_pol_sigma_r3/r4-like"/>
</dbReference>
<feature type="region of interest" description="Disordered" evidence="6">
    <location>
        <begin position="288"/>
        <end position="321"/>
    </location>
</feature>
<dbReference type="InterPro" id="IPR052704">
    <property type="entry name" value="ECF_Sigma-70_Domain"/>
</dbReference>
<evidence type="ECO:0000256" key="1">
    <source>
        <dbReference type="ARBA" id="ARBA00010641"/>
    </source>
</evidence>
<dbReference type="GO" id="GO:0003677">
    <property type="term" value="F:DNA binding"/>
    <property type="evidence" value="ECO:0007669"/>
    <property type="project" value="InterPro"/>
</dbReference>
<dbReference type="Gene3D" id="1.10.1740.10">
    <property type="match status" value="1"/>
</dbReference>
<dbReference type="SUPFAM" id="SSF88946">
    <property type="entry name" value="Sigma2 domain of RNA polymerase sigma factors"/>
    <property type="match status" value="1"/>
</dbReference>
<dbReference type="EMBL" id="AP023355">
    <property type="protein sequence ID" value="BCJ35844.1"/>
    <property type="molecule type" value="Genomic_DNA"/>
</dbReference>
<evidence type="ECO:0000313" key="10">
    <source>
        <dbReference type="Proteomes" id="UP000611640"/>
    </source>
</evidence>
<dbReference type="AlphaFoldDB" id="A0A7R7DQ46"/>
<evidence type="ECO:0000256" key="2">
    <source>
        <dbReference type="ARBA" id="ARBA00011344"/>
    </source>
</evidence>
<accession>A0A7R7DQ46</accession>
<evidence type="ECO:0000313" key="9">
    <source>
        <dbReference type="EMBL" id="BCJ35844.1"/>
    </source>
</evidence>
<evidence type="ECO:0000256" key="3">
    <source>
        <dbReference type="ARBA" id="ARBA00023015"/>
    </source>
</evidence>
<dbReference type="SUPFAM" id="SSF54427">
    <property type="entry name" value="NTF2-like"/>
    <property type="match status" value="1"/>
</dbReference>
<dbReference type="PANTHER" id="PTHR30173:SF43">
    <property type="entry name" value="ECF RNA POLYMERASE SIGMA FACTOR SIGI-RELATED"/>
    <property type="match status" value="1"/>
</dbReference>
<dbReference type="InterPro" id="IPR013249">
    <property type="entry name" value="RNA_pol_sigma70_r4_t2"/>
</dbReference>
<dbReference type="InterPro" id="IPR007627">
    <property type="entry name" value="RNA_pol_sigma70_r2"/>
</dbReference>
<feature type="domain" description="RNA polymerase sigma factor 70 region 4 type 2" evidence="8">
    <location>
        <begin position="108"/>
        <end position="158"/>
    </location>
</feature>
<feature type="region of interest" description="Disordered" evidence="6">
    <location>
        <begin position="488"/>
        <end position="509"/>
    </location>
</feature>
<dbReference type="Proteomes" id="UP000611640">
    <property type="component" value="Chromosome"/>
</dbReference>
<dbReference type="GO" id="GO:0016987">
    <property type="term" value="F:sigma factor activity"/>
    <property type="evidence" value="ECO:0007669"/>
    <property type="project" value="UniProtKB-KW"/>
</dbReference>
<feature type="domain" description="RNA polymerase sigma-70 region 2" evidence="7">
    <location>
        <begin position="13"/>
        <end position="74"/>
    </location>
</feature>
<evidence type="ECO:0000259" key="7">
    <source>
        <dbReference type="Pfam" id="PF04542"/>
    </source>
</evidence>
<dbReference type="InterPro" id="IPR036388">
    <property type="entry name" value="WH-like_DNA-bd_sf"/>
</dbReference>
<feature type="compositionally biased region" description="Basic residues" evidence="6">
    <location>
        <begin position="395"/>
        <end position="407"/>
    </location>
</feature>
<dbReference type="SUPFAM" id="SSF88659">
    <property type="entry name" value="Sigma3 and sigma4 domains of RNA polymerase sigma factors"/>
    <property type="match status" value="1"/>
</dbReference>
<dbReference type="InterPro" id="IPR014284">
    <property type="entry name" value="RNA_pol_sigma-70_dom"/>
</dbReference>
<evidence type="ECO:0000256" key="4">
    <source>
        <dbReference type="ARBA" id="ARBA00023082"/>
    </source>
</evidence>
<dbReference type="PANTHER" id="PTHR30173">
    <property type="entry name" value="SIGMA 19 FACTOR"/>
    <property type="match status" value="1"/>
</dbReference>
<organism evidence="9 10">
    <name type="scientific">Actinocatenispora thailandica</name>
    <dbReference type="NCBI Taxonomy" id="227318"/>
    <lineage>
        <taxon>Bacteria</taxon>
        <taxon>Bacillati</taxon>
        <taxon>Actinomycetota</taxon>
        <taxon>Actinomycetes</taxon>
        <taxon>Micromonosporales</taxon>
        <taxon>Micromonosporaceae</taxon>
        <taxon>Actinocatenispora</taxon>
    </lineage>
</organism>
<dbReference type="InterPro" id="IPR013325">
    <property type="entry name" value="RNA_pol_sigma_r2"/>
</dbReference>
<gene>
    <name evidence="9" type="ORF">Athai_33470</name>
</gene>
<dbReference type="Gene3D" id="3.10.450.50">
    <property type="match status" value="1"/>
</dbReference>
<keyword evidence="4" id="KW-0731">Sigma factor</keyword>